<dbReference type="Proteomes" id="UP000503004">
    <property type="component" value="Chromosome"/>
</dbReference>
<proteinExistence type="predicted"/>
<gene>
    <name evidence="2" type="ORF">GNH96_07695</name>
</gene>
<name>A0A858Q7N6_9GAMM</name>
<dbReference type="SUPFAM" id="SSF48452">
    <property type="entry name" value="TPR-like"/>
    <property type="match status" value="1"/>
</dbReference>
<feature type="region of interest" description="Disordered" evidence="1">
    <location>
        <begin position="158"/>
        <end position="184"/>
    </location>
</feature>
<feature type="compositionally biased region" description="Polar residues" evidence="1">
    <location>
        <begin position="165"/>
        <end position="174"/>
    </location>
</feature>
<keyword evidence="3" id="KW-1185">Reference proteome</keyword>
<protein>
    <submittedName>
        <fullName evidence="2">MxaK protein</fullName>
    </submittedName>
</protein>
<reference evidence="3" key="1">
    <citation type="submission" date="2019-12" db="EMBL/GenBank/DDBJ databases">
        <authorList>
            <person name="Awala S.I."/>
            <person name="Rhee S.K."/>
        </authorList>
    </citation>
    <scope>NUCLEOTIDE SEQUENCE [LARGE SCALE GENOMIC DNA]</scope>
    <source>
        <strain evidence="3">IM1</strain>
    </source>
</reference>
<evidence type="ECO:0000256" key="1">
    <source>
        <dbReference type="SAM" id="MobiDB-lite"/>
    </source>
</evidence>
<accession>A0A858Q7N6</accession>
<dbReference type="KEGG" id="metu:GNH96_07695"/>
<dbReference type="EMBL" id="CP046565">
    <property type="protein sequence ID" value="QJD29868.1"/>
    <property type="molecule type" value="Genomic_DNA"/>
</dbReference>
<dbReference type="InterPro" id="IPR011990">
    <property type="entry name" value="TPR-like_helical_dom_sf"/>
</dbReference>
<evidence type="ECO:0000313" key="2">
    <source>
        <dbReference type="EMBL" id="QJD29868.1"/>
    </source>
</evidence>
<dbReference type="Gene3D" id="1.25.40.10">
    <property type="entry name" value="Tetratricopeptide repeat domain"/>
    <property type="match status" value="1"/>
</dbReference>
<dbReference type="RefSeq" id="WP_169603149.1">
    <property type="nucleotide sequence ID" value="NZ_CP046565.1"/>
</dbReference>
<evidence type="ECO:0000313" key="3">
    <source>
        <dbReference type="Proteomes" id="UP000503004"/>
    </source>
</evidence>
<sequence>MVTAAKLREALASGLLVLGLAVAAGSGYRLIVLARENAAIHDPRDVRLDENTTPEVVFAKAQALDRTGDHQEALRLYHTIQNDPIPAFRQRVHYNMGTIYLREAASLWHARGVLEHARVNALVEMAKENLKEALRLNPADQDARFNLEYAFRITPPPKEKEKANWQGTKSSVFSTLPGIPGGGP</sequence>
<dbReference type="AlphaFoldDB" id="A0A858Q7N6"/>
<organism evidence="2 3">
    <name type="scientific">Methylococcus geothermalis</name>
    <dbReference type="NCBI Taxonomy" id="2681310"/>
    <lineage>
        <taxon>Bacteria</taxon>
        <taxon>Pseudomonadati</taxon>
        <taxon>Pseudomonadota</taxon>
        <taxon>Gammaproteobacteria</taxon>
        <taxon>Methylococcales</taxon>
        <taxon>Methylococcaceae</taxon>
        <taxon>Methylococcus</taxon>
    </lineage>
</organism>